<dbReference type="AlphaFoldDB" id="A0A2X2BYI4"/>
<dbReference type="RefSeq" id="WP_073450623.1">
    <property type="nucleotide sequence ID" value="NZ_FQYS01000013.1"/>
</dbReference>
<sequence>MGYLSKCTFTGAIIFAFSTPQISNAASTDPLLTLGLSGSYNEYRLDGQGIDEDDKSYLGEGGVFAEFGNKISGGPGWVYQASLNAKYGEKNDSKTKEGQADFDLGYRLELDPINYLDAIVGGGYSWNRYEPQADDLGLKLTNKTPFVKAALGYNHRFDNSVLRVEVGARHTLDGRAKLKADNLGSDSIDLKDGTNPYAEISMLVNQKGTLPIMAGIYYTHTQYKLDSDFEFAENTKLKRDEYGLKLGVAF</sequence>
<accession>A0A2X2BYI4</accession>
<evidence type="ECO:0000313" key="1">
    <source>
        <dbReference type="EMBL" id="SPZ00164.1"/>
    </source>
</evidence>
<reference evidence="1 2" key="1">
    <citation type="submission" date="2018-06" db="EMBL/GenBank/DDBJ databases">
        <authorList>
            <consortium name="Pathogen Informatics"/>
            <person name="Doyle S."/>
        </authorList>
    </citation>
    <scope>NUCLEOTIDE SEQUENCE [LARGE SCALE GENOMIC DNA]</scope>
    <source>
        <strain evidence="1 2">NCTC11842</strain>
    </source>
</reference>
<evidence type="ECO:0000313" key="2">
    <source>
        <dbReference type="Proteomes" id="UP000250443"/>
    </source>
</evidence>
<dbReference type="Proteomes" id="UP000250443">
    <property type="component" value="Unassembled WGS sequence"/>
</dbReference>
<name>A0A2X2BYI4_PSELU</name>
<organism evidence="1 2">
    <name type="scientific">Pseudomonas luteola</name>
    <dbReference type="NCBI Taxonomy" id="47886"/>
    <lineage>
        <taxon>Bacteria</taxon>
        <taxon>Pseudomonadati</taxon>
        <taxon>Pseudomonadota</taxon>
        <taxon>Gammaproteobacteria</taxon>
        <taxon>Pseudomonadales</taxon>
        <taxon>Pseudomonadaceae</taxon>
        <taxon>Pseudomonas</taxon>
    </lineage>
</organism>
<protein>
    <recommendedName>
        <fullName evidence="3">Outer membrane protein beta-barrel domain-containing protein</fullName>
    </recommendedName>
</protein>
<dbReference type="EMBL" id="UAUF01000002">
    <property type="protein sequence ID" value="SPZ00164.1"/>
    <property type="molecule type" value="Genomic_DNA"/>
</dbReference>
<gene>
    <name evidence="1" type="ORF">NCTC11842_00309</name>
</gene>
<proteinExistence type="predicted"/>
<evidence type="ECO:0008006" key="3">
    <source>
        <dbReference type="Google" id="ProtNLM"/>
    </source>
</evidence>